<dbReference type="GO" id="GO:0003677">
    <property type="term" value="F:DNA binding"/>
    <property type="evidence" value="ECO:0007669"/>
    <property type="project" value="UniProtKB-KW"/>
</dbReference>
<feature type="compositionally biased region" description="Basic and acidic residues" evidence="5">
    <location>
        <begin position="97"/>
        <end position="107"/>
    </location>
</feature>
<evidence type="ECO:0000256" key="2">
    <source>
        <dbReference type="ARBA" id="ARBA00023015"/>
    </source>
</evidence>
<protein>
    <submittedName>
        <fullName evidence="7">Phage DNA-binding protein Ner</fullName>
    </submittedName>
</protein>
<evidence type="ECO:0000256" key="1">
    <source>
        <dbReference type="ARBA" id="ARBA00006157"/>
    </source>
</evidence>
<keyword evidence="2" id="KW-0805">Transcription regulation</keyword>
<comment type="similarity">
    <text evidence="1">Belongs to the ner transcriptional regulatory family.</text>
</comment>
<sequence length="107" mass="12038">METNPMAKRRPKGWHKEDIKAAIRKRGTTVTDLALSNGLGSSTCRVALNTPCFTGEQVIAEFLGVPAQVLWPDRYEPDGTPRHPRVRNRLKGIRNQNECERQEARAA</sequence>
<dbReference type="InterPro" id="IPR010982">
    <property type="entry name" value="Lambda_DNA-bd_dom_sf"/>
</dbReference>
<proteinExistence type="inferred from homology"/>
<dbReference type="STRING" id="414684.RC1_1087"/>
<organism evidence="7 8">
    <name type="scientific">Rhodospirillum centenum (strain ATCC 51521 / SW)</name>
    <dbReference type="NCBI Taxonomy" id="414684"/>
    <lineage>
        <taxon>Bacteria</taxon>
        <taxon>Pseudomonadati</taxon>
        <taxon>Pseudomonadota</taxon>
        <taxon>Alphaproteobacteria</taxon>
        <taxon>Rhodospirillales</taxon>
        <taxon>Rhodospirillaceae</taxon>
        <taxon>Rhodospirillum</taxon>
    </lineage>
</organism>
<feature type="compositionally biased region" description="Basic residues" evidence="5">
    <location>
        <begin position="82"/>
        <end position="92"/>
    </location>
</feature>
<dbReference type="HOGENOM" id="CLU_162005_2_0_5"/>
<dbReference type="Proteomes" id="UP000001591">
    <property type="component" value="Chromosome"/>
</dbReference>
<keyword evidence="4" id="KW-0804">Transcription</keyword>
<dbReference type="Gene3D" id="1.10.260.40">
    <property type="entry name" value="lambda repressor-like DNA-binding domains"/>
    <property type="match status" value="1"/>
</dbReference>
<evidence type="ECO:0000256" key="4">
    <source>
        <dbReference type="ARBA" id="ARBA00023163"/>
    </source>
</evidence>
<reference evidence="7 8" key="1">
    <citation type="journal article" date="2010" name="BMC Genomics">
        <title>Metabolic flexibility revealed in the genome of the cyst-forming alpha-1 proteobacterium Rhodospirillum centenum.</title>
        <authorList>
            <person name="Lu Y.K."/>
            <person name="Marden J."/>
            <person name="Han M."/>
            <person name="Swingley W.D."/>
            <person name="Mastrian S.D."/>
            <person name="Chowdhury S.R."/>
            <person name="Hao J."/>
            <person name="Helmy T."/>
            <person name="Kim S."/>
            <person name="Kurdoglu A.A."/>
            <person name="Matthies H.J."/>
            <person name="Rollo D."/>
            <person name="Stothard P."/>
            <person name="Blankenship R.E."/>
            <person name="Bauer C.E."/>
            <person name="Touchman J.W."/>
        </authorList>
    </citation>
    <scope>NUCLEOTIDE SEQUENCE [LARGE SCALE GENOMIC DNA]</scope>
    <source>
        <strain evidence="8">ATCC 51521 / SW</strain>
    </source>
</reference>
<dbReference type="SUPFAM" id="SSF47413">
    <property type="entry name" value="lambda repressor-like DNA-binding domains"/>
    <property type="match status" value="1"/>
</dbReference>
<keyword evidence="8" id="KW-1185">Reference proteome</keyword>
<accession>B6ISR8</accession>
<dbReference type="InterPro" id="IPR038722">
    <property type="entry name" value="Ner_HTH_dom"/>
</dbReference>
<gene>
    <name evidence="7" type="primary">ner</name>
    <name evidence="7" type="ordered locus">RC1_1087</name>
</gene>
<feature type="region of interest" description="Disordered" evidence="5">
    <location>
        <begin position="75"/>
        <end position="107"/>
    </location>
</feature>
<evidence type="ECO:0000313" key="7">
    <source>
        <dbReference type="EMBL" id="ACI98504.1"/>
    </source>
</evidence>
<dbReference type="EMBL" id="CP000613">
    <property type="protein sequence ID" value="ACI98504.1"/>
    <property type="molecule type" value="Genomic_DNA"/>
</dbReference>
<evidence type="ECO:0000313" key="8">
    <source>
        <dbReference type="Proteomes" id="UP000001591"/>
    </source>
</evidence>
<feature type="domain" description="Ner winged helix-turn-helix DNA-binding" evidence="6">
    <location>
        <begin position="14"/>
        <end position="85"/>
    </location>
</feature>
<dbReference type="AlphaFoldDB" id="B6ISR8"/>
<dbReference type="KEGG" id="rce:RC1_1087"/>
<dbReference type="eggNOG" id="COG3423">
    <property type="taxonomic scope" value="Bacteria"/>
</dbReference>
<evidence type="ECO:0000259" key="6">
    <source>
        <dbReference type="Pfam" id="PF13693"/>
    </source>
</evidence>
<dbReference type="Pfam" id="PF13693">
    <property type="entry name" value="HTH_35"/>
    <property type="match status" value="1"/>
</dbReference>
<evidence type="ECO:0000256" key="3">
    <source>
        <dbReference type="ARBA" id="ARBA00023125"/>
    </source>
</evidence>
<evidence type="ECO:0000256" key="5">
    <source>
        <dbReference type="SAM" id="MobiDB-lite"/>
    </source>
</evidence>
<name>B6ISR8_RHOCS</name>
<keyword evidence="3 7" id="KW-0238">DNA-binding</keyword>